<evidence type="ECO:0000256" key="1">
    <source>
        <dbReference type="SAM" id="MobiDB-lite"/>
    </source>
</evidence>
<sequence length="874" mass="88835">MAIFYVQANAPNTNNGDTWGTATSLQTALASANAGDEIWLAQGTYSPGSNPTDTFTVNQAVQLYGGFDGTEATRNQRDWQANQTIIDGNGDNNTVVTAQSTANEALIDGVIIQGGDAVDDGGGVYNQGGGKLRLQNTIIRDNQAADDGGGIRNNGELVIINSSVINNTSIGTTTTSGGGGLLNASGASVTIINSTFSGNTARNGGGVRNDGILDLTNSTLSGNIASESGGGLSNTVNVVAPGIVIGRATATIANSTITNNESQNVSAQPNDTGGGVANFGVVTVTNSIIAANVDNDDIVDINFFIGAGSTTTAGNNLIGNGDSTPGLTNGSNGDQVGSAVTPLDPQLDTLQANGGFTQTHAPLVGSPVIDAGTAGTVPADAFDLDDDGNVAEVISVDQRGVPFARSVGTTVDIGAVEGSVAPVGITITPTTGLVTTEAGATATFTAVLTSQPSDVVSLTFTSNDPTEGTVIPNITFSTANWDQPQTVTITGVDDTDDDGDVAYIINTNVTSTDTRYSALVPTAVAVTNQDNDTSSGGPGSSSSLTPQDARLLVGGTGDVSVEISISQNASEQVREIIVFATDTSGAVNGLTASDAGYLEAVLDAAQVVFSTLEAGDIADFEPQKTLTITAGSILQFAIIDDGSLDSLRRGTGGTINITGLDGQTDVVELQALSDGSIQAGFRQGQSGTFDQIVINAIAVEETLPIGAGLQGLSSDSELIDLRSQTGTLTATIDIYREAALDNVVGLFVVENEQGQVRDALGILLSPGDEGYGAAALAQRVNLELTGTNGEATRYTSEILGGQLLSTFLVVDGTVADLLDSDVNNDPAIYFTHIAGNSDGADHVRLLGNNAFGFEDLPGGGDMDFDDLVMQVQFA</sequence>
<evidence type="ECO:0000313" key="4">
    <source>
        <dbReference type="Proteomes" id="UP000481033"/>
    </source>
</evidence>
<organism evidence="3 4">
    <name type="scientific">Adonisia turfae CCMR0081</name>
    <dbReference type="NCBI Taxonomy" id="2292702"/>
    <lineage>
        <taxon>Bacteria</taxon>
        <taxon>Bacillati</taxon>
        <taxon>Cyanobacteriota</taxon>
        <taxon>Adonisia</taxon>
        <taxon>Adonisia turfae</taxon>
    </lineage>
</organism>
<dbReference type="SUPFAM" id="SSF51126">
    <property type="entry name" value="Pectin lyase-like"/>
    <property type="match status" value="1"/>
</dbReference>
<feature type="region of interest" description="Disordered" evidence="1">
    <location>
        <begin position="321"/>
        <end position="342"/>
    </location>
</feature>
<dbReference type="InterPro" id="IPR011050">
    <property type="entry name" value="Pectin_lyase_fold/virulence"/>
</dbReference>
<dbReference type="NCBIfam" id="NF041518">
    <property type="entry name" value="choice_anch_Q"/>
    <property type="match status" value="1"/>
</dbReference>
<evidence type="ECO:0000259" key="2">
    <source>
        <dbReference type="Pfam" id="PF13448"/>
    </source>
</evidence>
<feature type="region of interest" description="Disordered" evidence="1">
    <location>
        <begin position="528"/>
        <end position="548"/>
    </location>
</feature>
<dbReference type="AlphaFoldDB" id="A0A6M0RWK3"/>
<dbReference type="InterPro" id="IPR025193">
    <property type="entry name" value="DUF4114"/>
</dbReference>
<dbReference type="EMBL" id="QXHD01000004">
    <property type="protein sequence ID" value="NEZ60213.1"/>
    <property type="molecule type" value="Genomic_DNA"/>
</dbReference>
<dbReference type="InterPro" id="IPR012334">
    <property type="entry name" value="Pectin_lyas_fold"/>
</dbReference>
<dbReference type="Gene3D" id="2.160.20.10">
    <property type="entry name" value="Single-stranded right-handed beta-helix, Pectin lyase-like"/>
    <property type="match status" value="1"/>
</dbReference>
<reference evidence="3 4" key="1">
    <citation type="journal article" date="2020" name="Microb. Ecol.">
        <title>Ecogenomics of the Marine Benthic Filamentous Cyanobacterium Adonisia.</title>
        <authorList>
            <person name="Walter J.M."/>
            <person name="Coutinho F.H."/>
            <person name="Leomil L."/>
            <person name="Hargreaves P.I."/>
            <person name="Campeao M.E."/>
            <person name="Vieira V.V."/>
            <person name="Silva B.S."/>
            <person name="Fistarol G.O."/>
            <person name="Salomon P.S."/>
            <person name="Sawabe T."/>
            <person name="Mino S."/>
            <person name="Hosokawa M."/>
            <person name="Miyashita H."/>
            <person name="Maruyama F."/>
            <person name="van Verk M.C."/>
            <person name="Dutilh B.E."/>
            <person name="Thompson C.C."/>
            <person name="Thompson F.L."/>
        </authorList>
    </citation>
    <scope>NUCLEOTIDE SEQUENCE [LARGE SCALE GENOMIC DNA]</scope>
    <source>
        <strain evidence="3 4">CCMR0081</strain>
    </source>
</reference>
<feature type="compositionally biased region" description="Polar residues" evidence="1">
    <location>
        <begin position="321"/>
        <end position="335"/>
    </location>
</feature>
<dbReference type="InterPro" id="IPR059226">
    <property type="entry name" value="Choice_anch_Q_dom"/>
</dbReference>
<dbReference type="Pfam" id="PF13448">
    <property type="entry name" value="DUF4114"/>
    <property type="match status" value="1"/>
</dbReference>
<protein>
    <submittedName>
        <fullName evidence="3">DUF4114 domain-containing protein</fullName>
    </submittedName>
</protein>
<accession>A0A6M0RWK3</accession>
<dbReference type="RefSeq" id="WP_163668205.1">
    <property type="nucleotide sequence ID" value="NZ_QXHD01000004.1"/>
</dbReference>
<proteinExistence type="predicted"/>
<feature type="domain" description="DUF4114" evidence="2">
    <location>
        <begin position="801"/>
        <end position="873"/>
    </location>
</feature>
<evidence type="ECO:0000313" key="3">
    <source>
        <dbReference type="EMBL" id="NEZ60213.1"/>
    </source>
</evidence>
<keyword evidence="4" id="KW-1185">Reference proteome</keyword>
<dbReference type="Proteomes" id="UP000481033">
    <property type="component" value="Unassembled WGS sequence"/>
</dbReference>
<comment type="caution">
    <text evidence="3">The sequence shown here is derived from an EMBL/GenBank/DDBJ whole genome shotgun (WGS) entry which is preliminary data.</text>
</comment>
<name>A0A6M0RWK3_9CYAN</name>
<gene>
    <name evidence="3" type="ORF">DXZ20_32115</name>
</gene>